<organism evidence="3 4">
    <name type="scientific">Parathalassolituus penaei</name>
    <dbReference type="NCBI Taxonomy" id="2997323"/>
    <lineage>
        <taxon>Bacteria</taxon>
        <taxon>Pseudomonadati</taxon>
        <taxon>Pseudomonadota</taxon>
        <taxon>Gammaproteobacteria</taxon>
        <taxon>Oceanospirillales</taxon>
        <taxon>Oceanospirillaceae</taxon>
        <taxon>Parathalassolituus</taxon>
    </lineage>
</organism>
<keyword evidence="4" id="KW-1185">Reference proteome</keyword>
<dbReference type="PRINTS" id="PR01438">
    <property type="entry name" value="UNVRSLSTRESS"/>
</dbReference>
<reference evidence="3" key="1">
    <citation type="submission" date="2022-11" db="EMBL/GenBank/DDBJ databases">
        <title>Parathalassolutuus dongxingensis gen. nov., sp. nov., a novel member of family Oceanospirillaceae isolated from a coastal shrimp pond in Guangxi, China.</title>
        <authorList>
            <person name="Chen H."/>
        </authorList>
    </citation>
    <scope>NUCLEOTIDE SEQUENCE</scope>
    <source>
        <strain evidence="3">G-43</strain>
    </source>
</reference>
<dbReference type="InterPro" id="IPR014729">
    <property type="entry name" value="Rossmann-like_a/b/a_fold"/>
</dbReference>
<dbReference type="Pfam" id="PF00582">
    <property type="entry name" value="Usp"/>
    <property type="match status" value="1"/>
</dbReference>
<evidence type="ECO:0000256" key="1">
    <source>
        <dbReference type="ARBA" id="ARBA00008791"/>
    </source>
</evidence>
<evidence type="ECO:0000259" key="2">
    <source>
        <dbReference type="Pfam" id="PF00582"/>
    </source>
</evidence>
<accession>A0A9X3EF02</accession>
<dbReference type="RefSeq" id="WP_283174522.1">
    <property type="nucleotide sequence ID" value="NZ_JAPNOA010000039.1"/>
</dbReference>
<evidence type="ECO:0000313" key="4">
    <source>
        <dbReference type="Proteomes" id="UP001150830"/>
    </source>
</evidence>
<name>A0A9X3EF02_9GAMM</name>
<protein>
    <submittedName>
        <fullName evidence="3">Universal stress protein</fullName>
    </submittedName>
</protein>
<dbReference type="PANTHER" id="PTHR46268">
    <property type="entry name" value="STRESS RESPONSE PROTEIN NHAX"/>
    <property type="match status" value="1"/>
</dbReference>
<proteinExistence type="inferred from homology"/>
<dbReference type="EMBL" id="JAPNOA010000039">
    <property type="protein sequence ID" value="MCY0966314.1"/>
    <property type="molecule type" value="Genomic_DNA"/>
</dbReference>
<dbReference type="PANTHER" id="PTHR46268:SF6">
    <property type="entry name" value="UNIVERSAL STRESS PROTEIN UP12"/>
    <property type="match status" value="1"/>
</dbReference>
<dbReference type="SUPFAM" id="SSF52402">
    <property type="entry name" value="Adenine nucleotide alpha hydrolases-like"/>
    <property type="match status" value="1"/>
</dbReference>
<dbReference type="InterPro" id="IPR006015">
    <property type="entry name" value="Universal_stress_UspA"/>
</dbReference>
<dbReference type="Gene3D" id="3.40.50.620">
    <property type="entry name" value="HUPs"/>
    <property type="match status" value="1"/>
</dbReference>
<evidence type="ECO:0000313" key="3">
    <source>
        <dbReference type="EMBL" id="MCY0966314.1"/>
    </source>
</evidence>
<gene>
    <name evidence="3" type="ORF">OUO13_14050</name>
</gene>
<dbReference type="Proteomes" id="UP001150830">
    <property type="component" value="Unassembled WGS sequence"/>
</dbReference>
<comment type="similarity">
    <text evidence="1">Belongs to the universal stress protein A family.</text>
</comment>
<dbReference type="CDD" id="cd00293">
    <property type="entry name" value="USP-like"/>
    <property type="match status" value="1"/>
</dbReference>
<dbReference type="AlphaFoldDB" id="A0A9X3EF02"/>
<dbReference type="InterPro" id="IPR006016">
    <property type="entry name" value="UspA"/>
</dbReference>
<feature type="domain" description="UspA" evidence="2">
    <location>
        <begin position="6"/>
        <end position="156"/>
    </location>
</feature>
<comment type="caution">
    <text evidence="3">The sequence shown here is derived from an EMBL/GenBank/DDBJ whole genome shotgun (WGS) entry which is preliminary data.</text>
</comment>
<sequence>MLPVIKTILYASDIREGSRPAFRMAVQQALANQARIVYLHVLEPVSAATEEMIRDYLPADIRHLHTDQMLDAQRQRIRERMAAFMASELDGRELPEPVIRVDIGHPDSGILAAAKAEQADLIVMGDRASHSLSRLFLGSTAQSVIHRSPVPVLIVPLKAASSGD</sequence>